<comment type="caution">
    <text evidence="1">The sequence shown here is derived from an EMBL/GenBank/DDBJ whole genome shotgun (WGS) entry which is preliminary data.</text>
</comment>
<proteinExistence type="predicted"/>
<evidence type="ECO:0000313" key="1">
    <source>
        <dbReference type="EMBL" id="CAF4366295.1"/>
    </source>
</evidence>
<protein>
    <submittedName>
        <fullName evidence="1">Uncharacterized protein</fullName>
    </submittedName>
</protein>
<dbReference type="SUPFAM" id="SSF53335">
    <property type="entry name" value="S-adenosyl-L-methionine-dependent methyltransferases"/>
    <property type="match status" value="1"/>
</dbReference>
<dbReference type="AlphaFoldDB" id="A0A820M1Q9"/>
<feature type="non-terminal residue" evidence="1">
    <location>
        <position position="1"/>
    </location>
</feature>
<dbReference type="InterPro" id="IPR029063">
    <property type="entry name" value="SAM-dependent_MTases_sf"/>
</dbReference>
<organism evidence="1 2">
    <name type="scientific">Adineta steineri</name>
    <dbReference type="NCBI Taxonomy" id="433720"/>
    <lineage>
        <taxon>Eukaryota</taxon>
        <taxon>Metazoa</taxon>
        <taxon>Spiralia</taxon>
        <taxon>Gnathifera</taxon>
        <taxon>Rotifera</taxon>
        <taxon>Eurotatoria</taxon>
        <taxon>Bdelloidea</taxon>
        <taxon>Adinetida</taxon>
        <taxon>Adinetidae</taxon>
        <taxon>Adineta</taxon>
    </lineage>
</organism>
<gene>
    <name evidence="1" type="ORF">OXD698_LOCUS49589</name>
</gene>
<dbReference type="Proteomes" id="UP000663844">
    <property type="component" value="Unassembled WGS sequence"/>
</dbReference>
<dbReference type="EMBL" id="CAJOAZ010022509">
    <property type="protein sequence ID" value="CAF4366295.1"/>
    <property type="molecule type" value="Genomic_DNA"/>
</dbReference>
<sequence length="40" mass="4448">REQLLQPTIKIKDSLKPLKNLQLLDIGCGGGILTELFIDI</sequence>
<accession>A0A820M1Q9</accession>
<dbReference type="Gene3D" id="3.40.50.150">
    <property type="entry name" value="Vaccinia Virus protein VP39"/>
    <property type="match status" value="1"/>
</dbReference>
<reference evidence="1" key="1">
    <citation type="submission" date="2021-02" db="EMBL/GenBank/DDBJ databases">
        <authorList>
            <person name="Nowell W R."/>
        </authorList>
    </citation>
    <scope>NUCLEOTIDE SEQUENCE</scope>
</reference>
<name>A0A820M1Q9_9BILA</name>
<evidence type="ECO:0000313" key="2">
    <source>
        <dbReference type="Proteomes" id="UP000663844"/>
    </source>
</evidence>